<keyword evidence="6" id="KW-0443">Lipid metabolism</keyword>
<dbReference type="GO" id="GO:0005829">
    <property type="term" value="C:cytosol"/>
    <property type="evidence" value="ECO:0007669"/>
    <property type="project" value="InterPro"/>
</dbReference>
<evidence type="ECO:0000256" key="6">
    <source>
        <dbReference type="ARBA" id="ARBA00023098"/>
    </source>
</evidence>
<dbReference type="RefSeq" id="WP_087136401.1">
    <property type="nucleotide sequence ID" value="NZ_FUKR01000022.1"/>
</dbReference>
<dbReference type="Pfam" id="PF18376">
    <property type="entry name" value="MDD_C"/>
    <property type="match status" value="1"/>
</dbReference>
<feature type="domain" description="Mvd1 C-terminal" evidence="8">
    <location>
        <begin position="179"/>
        <end position="313"/>
    </location>
</feature>
<dbReference type="SUPFAM" id="SSF54211">
    <property type="entry name" value="Ribosomal protein S5 domain 2-like"/>
    <property type="match status" value="1"/>
</dbReference>
<dbReference type="InterPro" id="IPR014721">
    <property type="entry name" value="Ribsml_uS5_D2-typ_fold_subgr"/>
</dbReference>
<dbReference type="InterPro" id="IPR053859">
    <property type="entry name" value="MVD-like_N"/>
</dbReference>
<keyword evidence="5" id="KW-0067">ATP-binding</keyword>
<name>A0A1R4IWK8_9MICO</name>
<evidence type="ECO:0000259" key="9">
    <source>
        <dbReference type="Pfam" id="PF22700"/>
    </source>
</evidence>
<keyword evidence="7 10" id="KW-0456">Lyase</keyword>
<feature type="domain" description="Diphosphomevalonate decarboxylase-like N-terminal" evidence="9">
    <location>
        <begin position="12"/>
        <end position="167"/>
    </location>
</feature>
<evidence type="ECO:0000313" key="10">
    <source>
        <dbReference type="EMBL" id="SJN24250.1"/>
    </source>
</evidence>
<dbReference type="InterPro" id="IPR041431">
    <property type="entry name" value="Mvd1_C"/>
</dbReference>
<dbReference type="AlphaFoldDB" id="A0A1R4IWK8"/>
<dbReference type="Gene3D" id="3.30.230.10">
    <property type="match status" value="1"/>
</dbReference>
<evidence type="ECO:0000256" key="7">
    <source>
        <dbReference type="ARBA" id="ARBA00023239"/>
    </source>
</evidence>
<evidence type="ECO:0000256" key="5">
    <source>
        <dbReference type="ARBA" id="ARBA00022840"/>
    </source>
</evidence>
<dbReference type="PIRSF" id="PIRSF015950">
    <property type="entry name" value="Mev_P_decrbx"/>
    <property type="match status" value="1"/>
</dbReference>
<dbReference type="InterPro" id="IPR029765">
    <property type="entry name" value="Mev_diP_decarb"/>
</dbReference>
<evidence type="ECO:0000256" key="4">
    <source>
        <dbReference type="ARBA" id="ARBA00022741"/>
    </source>
</evidence>
<reference evidence="11" key="1">
    <citation type="submission" date="2017-02" db="EMBL/GenBank/DDBJ databases">
        <authorList>
            <person name="Dridi B."/>
        </authorList>
    </citation>
    <scope>NUCLEOTIDE SEQUENCE [LARGE SCALE GENOMIC DNA]</scope>
    <source>
        <strain evidence="11">EB411</strain>
    </source>
</reference>
<sequence length="330" mass="34125">MSRTGRGAVATAHSNIALIKYWGKRDARLAIPSTSSLSLTLDVFPTTTRVAFDDALETDTVQLDGAPMPPRAAARVSDFLDLVRERAGITTAARVVTENAVPTGAGLASSASGFAALAGAASTAAGLDLDTRELSRLARRGSGSASRSVFGGLVQWNAGTGDADSYAEPVPSGDLSLAMIVVVVNAAEKAVSSRDGMRRTVETSPFYEPWVSRSADDLAQMRRAIADADLASVCEIAESNAMGMHGTMLGARPPFSYWEPASLAVMGVVRALRDRGVVCGFTMDAGPNVKIICSPSDVATVTAALDDAVPGAERIVAGPGPGLLIREDAS</sequence>
<keyword evidence="11" id="KW-1185">Reference proteome</keyword>
<dbReference type="PANTHER" id="PTHR10977">
    <property type="entry name" value="DIPHOSPHOMEVALONATE DECARBOXYLASE"/>
    <property type="match status" value="1"/>
</dbReference>
<dbReference type="EC" id="4.1.1.33" evidence="2"/>
<evidence type="ECO:0000256" key="2">
    <source>
        <dbReference type="ARBA" id="ARBA00012296"/>
    </source>
</evidence>
<comment type="similarity">
    <text evidence="1">Belongs to the diphosphomevalonate decarboxylase family.</text>
</comment>
<evidence type="ECO:0000256" key="1">
    <source>
        <dbReference type="ARBA" id="ARBA00008831"/>
    </source>
</evidence>
<dbReference type="PANTHER" id="PTHR10977:SF3">
    <property type="entry name" value="DIPHOSPHOMEVALONATE DECARBOXYLASE"/>
    <property type="match status" value="1"/>
</dbReference>
<dbReference type="GO" id="GO:0019287">
    <property type="term" value="P:isopentenyl diphosphate biosynthetic process, mevalonate pathway"/>
    <property type="evidence" value="ECO:0007669"/>
    <property type="project" value="InterPro"/>
</dbReference>
<evidence type="ECO:0000256" key="3">
    <source>
        <dbReference type="ARBA" id="ARBA00022516"/>
    </source>
</evidence>
<dbReference type="Pfam" id="PF22700">
    <property type="entry name" value="MVD-like_N"/>
    <property type="match status" value="1"/>
</dbReference>
<dbReference type="InterPro" id="IPR020568">
    <property type="entry name" value="Ribosomal_Su5_D2-typ_SF"/>
</dbReference>
<organism evidence="10 11">
    <name type="scientific">Mycetocola reblochoni REB411</name>
    <dbReference type="NCBI Taxonomy" id="1255698"/>
    <lineage>
        <taxon>Bacteria</taxon>
        <taxon>Bacillati</taxon>
        <taxon>Actinomycetota</taxon>
        <taxon>Actinomycetes</taxon>
        <taxon>Micrococcales</taxon>
        <taxon>Microbacteriaceae</taxon>
        <taxon>Mycetocola</taxon>
    </lineage>
</organism>
<dbReference type="GO" id="GO:0005524">
    <property type="term" value="F:ATP binding"/>
    <property type="evidence" value="ECO:0007669"/>
    <property type="project" value="UniProtKB-KW"/>
</dbReference>
<keyword evidence="4" id="KW-0547">Nucleotide-binding</keyword>
<dbReference type="Gene3D" id="3.30.70.890">
    <property type="entry name" value="GHMP kinase, C-terminal domain"/>
    <property type="match status" value="1"/>
</dbReference>
<evidence type="ECO:0000259" key="8">
    <source>
        <dbReference type="Pfam" id="PF18376"/>
    </source>
</evidence>
<dbReference type="OrthoDB" id="5498344at2"/>
<dbReference type="InterPro" id="IPR005935">
    <property type="entry name" value="Mev_decarb"/>
</dbReference>
<keyword evidence="3" id="KW-0444">Lipid biosynthesis</keyword>
<dbReference type="GO" id="GO:0004163">
    <property type="term" value="F:diphosphomevalonate decarboxylase activity"/>
    <property type="evidence" value="ECO:0007669"/>
    <property type="project" value="UniProtKB-EC"/>
</dbReference>
<dbReference type="InterPro" id="IPR036554">
    <property type="entry name" value="GHMP_kinase_C_sf"/>
</dbReference>
<proteinExistence type="inferred from homology"/>
<dbReference type="Proteomes" id="UP000196778">
    <property type="component" value="Unassembled WGS sequence"/>
</dbReference>
<dbReference type="SUPFAM" id="SSF55060">
    <property type="entry name" value="GHMP Kinase, C-terminal domain"/>
    <property type="match status" value="1"/>
</dbReference>
<accession>A0A1R4IWK8</accession>
<dbReference type="NCBIfam" id="TIGR01240">
    <property type="entry name" value="mevDPdecarb"/>
    <property type="match status" value="1"/>
</dbReference>
<evidence type="ECO:0000313" key="11">
    <source>
        <dbReference type="Proteomes" id="UP000196778"/>
    </source>
</evidence>
<protein>
    <recommendedName>
        <fullName evidence="2">diphosphomevalonate decarboxylase</fullName>
        <ecNumber evidence="2">4.1.1.33</ecNumber>
    </recommendedName>
</protein>
<gene>
    <name evidence="10" type="ORF">FM119_04100</name>
</gene>
<dbReference type="EMBL" id="FUKR01000022">
    <property type="protein sequence ID" value="SJN24250.1"/>
    <property type="molecule type" value="Genomic_DNA"/>
</dbReference>
<dbReference type="FunFam" id="3.30.230.10:FF:000072">
    <property type="entry name" value="Diphosphomevalonate decarboxylase"/>
    <property type="match status" value="1"/>
</dbReference>